<dbReference type="GeneID" id="68866537"/>
<name>A0AAQ4CSL0_9CREN</name>
<proteinExistence type="predicted"/>
<dbReference type="RefSeq" id="WP_229569160.1">
    <property type="nucleotide sequence ID" value="NZ_AP025226.1"/>
</dbReference>
<gene>
    <name evidence="1" type="ORF">SACC_18080</name>
</gene>
<dbReference type="AlphaFoldDB" id="A0AAQ4CSL0"/>
<evidence type="ECO:0000313" key="1">
    <source>
        <dbReference type="EMBL" id="BDB98791.1"/>
    </source>
</evidence>
<protein>
    <submittedName>
        <fullName evidence="1">Uncharacterized protein</fullName>
    </submittedName>
</protein>
<dbReference type="KEGG" id="scas:SACC_18080"/>
<dbReference type="Proteomes" id="UP001319921">
    <property type="component" value="Chromosome"/>
</dbReference>
<evidence type="ECO:0000313" key="2">
    <source>
        <dbReference type="Proteomes" id="UP001319921"/>
    </source>
</evidence>
<dbReference type="EMBL" id="AP025226">
    <property type="protein sequence ID" value="BDB98791.1"/>
    <property type="molecule type" value="Genomic_DNA"/>
</dbReference>
<reference evidence="1 2" key="1">
    <citation type="journal article" date="2022" name="Microbiol. Resour. Announc.">
        <title>Complete Genome Sequence of the Hyperthermophilic and Acidophilic Archaeon Saccharolobus caldissimus Strain HS-3T.</title>
        <authorList>
            <person name="Sakai H.D."/>
            <person name="Kurosawa N."/>
        </authorList>
    </citation>
    <scope>NUCLEOTIDE SEQUENCE [LARGE SCALE GENOMIC DNA]</scope>
    <source>
        <strain evidence="1 2">JCM32116</strain>
    </source>
</reference>
<accession>A0AAQ4CSL0</accession>
<organism evidence="1 2">
    <name type="scientific">Saccharolobus caldissimus</name>
    <dbReference type="NCBI Taxonomy" id="1702097"/>
    <lineage>
        <taxon>Archaea</taxon>
        <taxon>Thermoproteota</taxon>
        <taxon>Thermoprotei</taxon>
        <taxon>Sulfolobales</taxon>
        <taxon>Sulfolobaceae</taxon>
        <taxon>Saccharolobus</taxon>
    </lineage>
</organism>
<sequence>MIDVTNNYDTLEDLIGDINGVKIFMNYNFWHRAKRIHDMLTDQLIKSLILLFPSEVIIRHIFGDKVKIGNLILDLPPNIVIVPYYVIKTLKEWDLLLHNEKIAEDGVVVVNVNNICDSAEYVYPAYDYIARVFEQHYLANCGIDKLEKLKYSSIRTKLREGIDAASKGKPSVMYKSEAEYLKLSYVELKAKVDFYIGLFKNSSKQTINAYEILRKSKIF</sequence>
<keyword evidence="2" id="KW-1185">Reference proteome</keyword>